<comment type="caution">
    <text evidence="2">The sequence shown here is derived from an EMBL/GenBank/DDBJ whole genome shotgun (WGS) entry which is preliminary data.</text>
</comment>
<sequence length="349" mass="40697">MVLACPISRSVIFPFIPGSLSSHIRKWDLFVPSLSRVSIQTKASNFRPFERANQPHLWDLGSDRYLHFPATHSKQNEYLHWACNVTSDTEDESEEWLEDWLQNRASNAGLDVNFGKQEPHGESLTNNKYSDRDLFDLVNRTFEMTSFDQLLKDQSLLTKKSLQLNSLNKTNNQSNNFLRIFKSEGKKLPEQQSVEEDDEDDEHDEIDEDDLKEDQDLNSSQVISENMEEQYSRERLNLCSGLKSCRLLYGFDFDLPISDSDMAKYEKYVQLGQKNVEDVQKVDTAGSLSSFSRLPLIFQFQHFFYTIDSVFSTELDDIPEKSMKIYRDIIRKQVFEPSAQARKLYEQFN</sequence>
<feature type="region of interest" description="Disordered" evidence="1">
    <location>
        <begin position="188"/>
        <end position="221"/>
    </location>
</feature>
<name>A0A7I8WR72_BURXY</name>
<protein>
    <submittedName>
        <fullName evidence="2">(pine wood nematode) hypothetical protein</fullName>
    </submittedName>
</protein>
<dbReference type="AlphaFoldDB" id="A0A7I8WR72"/>
<keyword evidence="3" id="KW-1185">Reference proteome</keyword>
<evidence type="ECO:0000313" key="3">
    <source>
        <dbReference type="Proteomes" id="UP000659654"/>
    </source>
</evidence>
<reference evidence="2" key="1">
    <citation type="submission" date="2020-09" db="EMBL/GenBank/DDBJ databases">
        <authorList>
            <person name="Kikuchi T."/>
        </authorList>
    </citation>
    <scope>NUCLEOTIDE SEQUENCE</scope>
    <source>
        <strain evidence="2">Ka4C1</strain>
    </source>
</reference>
<evidence type="ECO:0000256" key="1">
    <source>
        <dbReference type="SAM" id="MobiDB-lite"/>
    </source>
</evidence>
<accession>A0A7I8WR72</accession>
<gene>
    <name evidence="2" type="ORF">BXYJ_LOCUS4112</name>
</gene>
<organism evidence="2 3">
    <name type="scientific">Bursaphelenchus xylophilus</name>
    <name type="common">Pinewood nematode worm</name>
    <name type="synonym">Aphelenchoides xylophilus</name>
    <dbReference type="NCBI Taxonomy" id="6326"/>
    <lineage>
        <taxon>Eukaryota</taxon>
        <taxon>Metazoa</taxon>
        <taxon>Ecdysozoa</taxon>
        <taxon>Nematoda</taxon>
        <taxon>Chromadorea</taxon>
        <taxon>Rhabditida</taxon>
        <taxon>Tylenchina</taxon>
        <taxon>Tylenchomorpha</taxon>
        <taxon>Aphelenchoidea</taxon>
        <taxon>Aphelenchoididae</taxon>
        <taxon>Bursaphelenchus</taxon>
    </lineage>
</organism>
<dbReference type="OrthoDB" id="5833934at2759"/>
<feature type="compositionally biased region" description="Acidic residues" evidence="1">
    <location>
        <begin position="193"/>
        <end position="213"/>
    </location>
</feature>
<proteinExistence type="predicted"/>
<dbReference type="EMBL" id="CAJFCV020000002">
    <property type="protein sequence ID" value="CAG9097553.1"/>
    <property type="molecule type" value="Genomic_DNA"/>
</dbReference>
<dbReference type="Proteomes" id="UP000582659">
    <property type="component" value="Unassembled WGS sequence"/>
</dbReference>
<evidence type="ECO:0000313" key="2">
    <source>
        <dbReference type="EMBL" id="CAD5215603.1"/>
    </source>
</evidence>
<dbReference type="EMBL" id="CAJFDI010000002">
    <property type="protein sequence ID" value="CAD5215603.1"/>
    <property type="molecule type" value="Genomic_DNA"/>
</dbReference>
<dbReference type="Proteomes" id="UP000659654">
    <property type="component" value="Unassembled WGS sequence"/>
</dbReference>